<comment type="caution">
    <text evidence="1">The sequence shown here is derived from an EMBL/GenBank/DDBJ whole genome shotgun (WGS) entry which is preliminary data.</text>
</comment>
<evidence type="ECO:0000313" key="2">
    <source>
        <dbReference type="Proteomes" id="UP000471120"/>
    </source>
</evidence>
<sequence>MYASRAQPNDTTSGNWKVESRPYGCDIVVLPGEEVWVLGDVGMVVVLGGRAVVEGDVGEVVWLADGDVVVTGTVTKGAGCRSD</sequence>
<gene>
    <name evidence="1" type="ORF">DW322_05930</name>
</gene>
<dbReference type="Proteomes" id="UP000471120">
    <property type="component" value="Unassembled WGS sequence"/>
</dbReference>
<protein>
    <submittedName>
        <fullName evidence="1">Uncharacterized protein</fullName>
    </submittedName>
</protein>
<accession>A0A6P2CAQ7</accession>
<dbReference type="EMBL" id="QRCM01000001">
    <property type="protein sequence ID" value="TXG89837.1"/>
    <property type="molecule type" value="Genomic_DNA"/>
</dbReference>
<organism evidence="1 2">
    <name type="scientific">Rhodococcus rhodnii</name>
    <dbReference type="NCBI Taxonomy" id="38312"/>
    <lineage>
        <taxon>Bacteria</taxon>
        <taxon>Bacillati</taxon>
        <taxon>Actinomycetota</taxon>
        <taxon>Actinomycetes</taxon>
        <taxon>Mycobacteriales</taxon>
        <taxon>Nocardiaceae</taxon>
        <taxon>Rhodococcus</taxon>
    </lineage>
</organism>
<name>A0A6P2CAQ7_9NOCA</name>
<proteinExistence type="predicted"/>
<reference evidence="1 2" key="1">
    <citation type="submission" date="2018-07" db="EMBL/GenBank/DDBJ databases">
        <title>Genome sequence of Rhodococcus rhodnii ATCC 35071 from Rhodnius prolixus.</title>
        <authorList>
            <person name="Patel V."/>
            <person name="Vogel K.J."/>
        </authorList>
    </citation>
    <scope>NUCLEOTIDE SEQUENCE [LARGE SCALE GENOMIC DNA]</scope>
    <source>
        <strain evidence="1 2">ATCC 35071</strain>
    </source>
</reference>
<evidence type="ECO:0000313" key="1">
    <source>
        <dbReference type="EMBL" id="TXG89837.1"/>
    </source>
</evidence>
<dbReference type="AlphaFoldDB" id="A0A6P2CAQ7"/>
<dbReference type="RefSeq" id="WP_010839923.1">
    <property type="nucleotide sequence ID" value="NZ_QRCM01000001.1"/>
</dbReference>